<dbReference type="InterPro" id="IPR025827">
    <property type="entry name" value="Zn_ribbon_recom_dom"/>
</dbReference>
<name>A0ABW0II63_9HYPH</name>
<dbReference type="PANTHER" id="PTHR30461">
    <property type="entry name" value="DNA-INVERTASE FROM LAMBDOID PROPHAGE"/>
    <property type="match status" value="1"/>
</dbReference>
<dbReference type="InterPro" id="IPR006119">
    <property type="entry name" value="Resolv_N"/>
</dbReference>
<protein>
    <submittedName>
        <fullName evidence="4">Recombinase family protein</fullName>
    </submittedName>
</protein>
<dbReference type="Gene3D" id="3.40.50.1390">
    <property type="entry name" value="Resolvase, N-terminal catalytic domain"/>
    <property type="match status" value="1"/>
</dbReference>
<sequence length="618" mass="68855">MAVRSTNDRTTRKCLLRIRSGTAGRAVTGPSSGPGTLLMISNKSLICLAYYALMRACPEWKSAMNMDLRKMKSSPISDERPSRACGYFRVSTGRQAESDLSIPDQRKQILAFCAGKGWNLVAEYVEPGATATDDARPEFQKMIERATDDDRPFDVILVHSFSRFFRDAFGLEMYIRKLAKAGVRLVSITQELGDDPAQVMMRQVIALFDEYQSRENAKHVLRAMKENARQGFYNGSPVPLGYTTVEVEMRGNRAKKKLVEDPVEAETVRLIFRLYRAGDGTSGPLGIKQVTCWLNERGYRTRKGARFGVATVHGILTNTVYIGEWIFNKRDSKALAQKPASEQIVVEVPAIIPRDEFDAVQARMKVNAPMTTPPRVVTGPILLTGLATCATCSGAMTLRTGTSKSGQVHRYYACSVHGRMGKTACKGRSIRMDRLDTLVTDNLVDHLFEPARLTVMLAGLAAGRAERALEVDTRITTLQTEATQAEDRLKRLYKMVEDGVTNLDDLLKERIADLKLQRDRANAALERIKAQAAPATTLEPEAIERFGRLMRENVTAGDIPFRKAYIQSVVDRVEVDDDIVRIIGDKATLEQAIAGNAARNLGVRSFERKWRARHDSNV</sequence>
<dbReference type="Proteomes" id="UP001596053">
    <property type="component" value="Unassembled WGS sequence"/>
</dbReference>
<keyword evidence="1" id="KW-0175">Coiled coil</keyword>
<evidence type="ECO:0000259" key="3">
    <source>
        <dbReference type="PROSITE" id="PS51737"/>
    </source>
</evidence>
<dbReference type="PROSITE" id="PS51736">
    <property type="entry name" value="RECOMBINASES_3"/>
    <property type="match status" value="1"/>
</dbReference>
<feature type="coiled-coil region" evidence="1">
    <location>
        <begin position="475"/>
        <end position="531"/>
    </location>
</feature>
<dbReference type="Pfam" id="PF07508">
    <property type="entry name" value="Recombinase"/>
    <property type="match status" value="1"/>
</dbReference>
<organism evidence="4 5">
    <name type="scientific">Bosea eneae</name>
    <dbReference type="NCBI Taxonomy" id="151454"/>
    <lineage>
        <taxon>Bacteria</taxon>
        <taxon>Pseudomonadati</taxon>
        <taxon>Pseudomonadota</taxon>
        <taxon>Alphaproteobacteria</taxon>
        <taxon>Hyphomicrobiales</taxon>
        <taxon>Boseaceae</taxon>
        <taxon>Bosea</taxon>
    </lineage>
</organism>
<accession>A0ABW0II63</accession>
<dbReference type="SMART" id="SM00857">
    <property type="entry name" value="Resolvase"/>
    <property type="match status" value="1"/>
</dbReference>
<evidence type="ECO:0000313" key="4">
    <source>
        <dbReference type="EMBL" id="MFC5417973.1"/>
    </source>
</evidence>
<dbReference type="InterPro" id="IPR036162">
    <property type="entry name" value="Resolvase-like_N_sf"/>
</dbReference>
<evidence type="ECO:0000313" key="5">
    <source>
        <dbReference type="Proteomes" id="UP001596053"/>
    </source>
</evidence>
<dbReference type="RefSeq" id="WP_377794930.1">
    <property type="nucleotide sequence ID" value="NZ_JBHSLW010000001.1"/>
</dbReference>
<dbReference type="InterPro" id="IPR011109">
    <property type="entry name" value="DNA_bind_recombinase_dom"/>
</dbReference>
<gene>
    <name evidence="4" type="ORF">ACFPOB_00155</name>
</gene>
<reference evidence="5" key="1">
    <citation type="journal article" date="2019" name="Int. J. Syst. Evol. Microbiol.">
        <title>The Global Catalogue of Microorganisms (GCM) 10K type strain sequencing project: providing services to taxonomists for standard genome sequencing and annotation.</title>
        <authorList>
            <consortium name="The Broad Institute Genomics Platform"/>
            <consortium name="The Broad Institute Genome Sequencing Center for Infectious Disease"/>
            <person name="Wu L."/>
            <person name="Ma J."/>
        </authorList>
    </citation>
    <scope>NUCLEOTIDE SEQUENCE [LARGE SCALE GENOMIC DNA]</scope>
    <source>
        <strain evidence="5">NCAIM B.01391</strain>
    </source>
</reference>
<dbReference type="Pfam" id="PF13408">
    <property type="entry name" value="Zn_ribbon_recom"/>
    <property type="match status" value="1"/>
</dbReference>
<dbReference type="PANTHER" id="PTHR30461:SF23">
    <property type="entry name" value="DNA RECOMBINASE-RELATED"/>
    <property type="match status" value="1"/>
</dbReference>
<dbReference type="InterPro" id="IPR038109">
    <property type="entry name" value="DNA_bind_recomb_sf"/>
</dbReference>
<dbReference type="SUPFAM" id="SSF53041">
    <property type="entry name" value="Resolvase-like"/>
    <property type="match status" value="1"/>
</dbReference>
<dbReference type="CDD" id="cd00338">
    <property type="entry name" value="Ser_Recombinase"/>
    <property type="match status" value="1"/>
</dbReference>
<comment type="caution">
    <text evidence="4">The sequence shown here is derived from an EMBL/GenBank/DDBJ whole genome shotgun (WGS) entry which is preliminary data.</text>
</comment>
<dbReference type="EMBL" id="JBHSLW010000001">
    <property type="protein sequence ID" value="MFC5417973.1"/>
    <property type="molecule type" value="Genomic_DNA"/>
</dbReference>
<proteinExistence type="predicted"/>
<dbReference type="PROSITE" id="PS51737">
    <property type="entry name" value="RECOMBINASE_DNA_BIND"/>
    <property type="match status" value="1"/>
</dbReference>
<dbReference type="InterPro" id="IPR050639">
    <property type="entry name" value="SSR_resolvase"/>
</dbReference>
<evidence type="ECO:0000256" key="1">
    <source>
        <dbReference type="SAM" id="Coils"/>
    </source>
</evidence>
<keyword evidence="5" id="KW-1185">Reference proteome</keyword>
<evidence type="ECO:0000259" key="2">
    <source>
        <dbReference type="PROSITE" id="PS51736"/>
    </source>
</evidence>
<feature type="domain" description="Resolvase/invertase-type recombinase catalytic" evidence="2">
    <location>
        <begin position="83"/>
        <end position="235"/>
    </location>
</feature>
<feature type="domain" description="Recombinase" evidence="3">
    <location>
        <begin position="239"/>
        <end position="370"/>
    </location>
</feature>
<dbReference type="Pfam" id="PF00239">
    <property type="entry name" value="Resolvase"/>
    <property type="match status" value="1"/>
</dbReference>
<dbReference type="Gene3D" id="3.90.1750.20">
    <property type="entry name" value="Putative Large Serine Recombinase, Chain B, Domain 2"/>
    <property type="match status" value="1"/>
</dbReference>